<protein>
    <submittedName>
        <fullName evidence="13">SusC/RagA family TonB-linked outer membrane protein</fullName>
    </submittedName>
</protein>
<dbReference type="Gene3D" id="2.40.170.20">
    <property type="entry name" value="TonB-dependent receptor, beta-barrel domain"/>
    <property type="match status" value="1"/>
</dbReference>
<dbReference type="InterPro" id="IPR036942">
    <property type="entry name" value="Beta-barrel_TonB_sf"/>
</dbReference>
<dbReference type="SUPFAM" id="SSF49464">
    <property type="entry name" value="Carboxypeptidase regulatory domain-like"/>
    <property type="match status" value="1"/>
</dbReference>
<keyword evidence="4 8" id="KW-0812">Transmembrane</keyword>
<dbReference type="InterPro" id="IPR039426">
    <property type="entry name" value="TonB-dep_rcpt-like"/>
</dbReference>
<accession>A0ABV9KYU2</accession>
<reference evidence="14" key="1">
    <citation type="journal article" date="2019" name="Int. J. Syst. Evol. Microbiol.">
        <title>The Global Catalogue of Microorganisms (GCM) 10K type strain sequencing project: providing services to taxonomists for standard genome sequencing and annotation.</title>
        <authorList>
            <consortium name="The Broad Institute Genomics Platform"/>
            <consortium name="The Broad Institute Genome Sequencing Center for Infectious Disease"/>
            <person name="Wu L."/>
            <person name="Ma J."/>
        </authorList>
    </citation>
    <scope>NUCLEOTIDE SEQUENCE [LARGE SCALE GENOMIC DNA]</scope>
    <source>
        <strain evidence="14">CCUG 66188</strain>
    </source>
</reference>
<dbReference type="InterPro" id="IPR023997">
    <property type="entry name" value="TonB-dep_OMP_SusC/RagA_CS"/>
</dbReference>
<sequence length="1025" mass="113450">MRNYHGKRLLRARGMLTLILIFMSTLVFAQTKTVTGTVVDDLGDSVIGAVITVKGSTKGTVTDHDGNFSVVASAQDVLNIKLIGYIEQNITVGSQTHIKIVLQEDTQMLDEVIVVGYGVQKKSDVTGAMVRVGEKEMKAMPVQNVLQAMQGKLAGVDITSNERPGEAGSIRVRGERSINATNGPLYVVDGIPLQGLGIENLNPGDIESVDVLKDASAAAIYGSRGANGVILVTTKRGKTGKVSINYSGTFSVENMHDRLEMMNSQEWIDYSRAAKIKAGTYNGSTTISMENDEKVYGQDPYAWAQFKKGWAGGSWDGSLVPTYDWTDAGLQTAFTHEHTLSASGGSDKMQAYFSFGYLNQDGTQPGQRYQRYTAKTSVDMQANDWFKLGGSMNVTWGDQEYGYNFRKSTTGASNLYFALQGMLPWTVPYDDNGGYIRNPGGDVNIINPIREAEYCNNQRQNLRAFGSFYAELNMGKMAEVLDGLRYRFQFGPDFRYGRTGIADPAESINGDGKNLAQYNTETKRSWTLDNLLYYDKTIGKHNLGLTLLQSASAYHLEGSNMRSYVNSSQELWYNIASKSDIQSYGTYLTETSLQSYMVRMNYAFSDKYLLTASGRWDGASQLAEGHKWDFFPSAALGWRAEQEEFLKEMSWINLLKLRLGVGITGNSAIDAYATKGAIAPNYYHFGDVTVNGMVASDPSAKDPVVMANPELGWEKTTQYNLGLDFSFLKGRIGGSIDLYKSKTSDLLMTKSLPSLTGYLRTWANVGKTENKGIDITLNTTNIQTKDFGWTSSVTFSADKNKITELADGKTQDIANGWFVGESIGSYYDYVYDGVWKTSEKEEAAKYGREPGQLKVRDLNGDGNIEANNDRQIVGKARPDWSGGLLNTFTYKNWELSFFLYGRFGFTVRTGEETLSGRFAMRKLDYWIEGVNEDAEYYAPGVGGENGDDKKSTMSYRDGSFVKLRNISLGYNFSPKITKSLGINNLKLYAQCMNPGLIYSKIDFIDPDLGGSTFNRSFVFGINVGF</sequence>
<dbReference type="InterPro" id="IPR037066">
    <property type="entry name" value="Plug_dom_sf"/>
</dbReference>
<keyword evidence="5 9" id="KW-0798">TonB box</keyword>
<evidence type="ECO:0000256" key="4">
    <source>
        <dbReference type="ARBA" id="ARBA00022692"/>
    </source>
</evidence>
<evidence type="ECO:0000256" key="2">
    <source>
        <dbReference type="ARBA" id="ARBA00022448"/>
    </source>
</evidence>
<evidence type="ECO:0000256" key="1">
    <source>
        <dbReference type="ARBA" id="ARBA00004571"/>
    </source>
</evidence>
<dbReference type="Pfam" id="PF07715">
    <property type="entry name" value="Plug"/>
    <property type="match status" value="1"/>
</dbReference>
<dbReference type="PROSITE" id="PS52016">
    <property type="entry name" value="TONB_DEPENDENT_REC_3"/>
    <property type="match status" value="1"/>
</dbReference>
<dbReference type="NCBIfam" id="TIGR04057">
    <property type="entry name" value="SusC_RagA_signa"/>
    <property type="match status" value="1"/>
</dbReference>
<dbReference type="InterPro" id="IPR012910">
    <property type="entry name" value="Plug_dom"/>
</dbReference>
<comment type="subcellular location">
    <subcellularLocation>
        <location evidence="1 8">Cell outer membrane</location>
        <topology evidence="1 8">Multi-pass membrane protein</topology>
    </subcellularLocation>
</comment>
<evidence type="ECO:0000259" key="12">
    <source>
        <dbReference type="Pfam" id="PF07715"/>
    </source>
</evidence>
<evidence type="ECO:0000256" key="8">
    <source>
        <dbReference type="PROSITE-ProRule" id="PRU01360"/>
    </source>
</evidence>
<gene>
    <name evidence="13" type="ORF">ACFO6W_14740</name>
</gene>
<keyword evidence="7 8" id="KW-0998">Cell outer membrane</keyword>
<evidence type="ECO:0000259" key="11">
    <source>
        <dbReference type="Pfam" id="PF00593"/>
    </source>
</evidence>
<dbReference type="Proteomes" id="UP001596023">
    <property type="component" value="Unassembled WGS sequence"/>
</dbReference>
<keyword evidence="3 8" id="KW-1134">Transmembrane beta strand</keyword>
<name>A0ABV9KYU2_9BACT</name>
<evidence type="ECO:0000256" key="10">
    <source>
        <dbReference type="SAM" id="SignalP"/>
    </source>
</evidence>
<keyword evidence="10" id="KW-0732">Signal</keyword>
<feature type="signal peptide" evidence="10">
    <location>
        <begin position="1"/>
        <end position="29"/>
    </location>
</feature>
<evidence type="ECO:0000313" key="14">
    <source>
        <dbReference type="Proteomes" id="UP001596023"/>
    </source>
</evidence>
<evidence type="ECO:0000256" key="7">
    <source>
        <dbReference type="ARBA" id="ARBA00023237"/>
    </source>
</evidence>
<dbReference type="InterPro" id="IPR008969">
    <property type="entry name" value="CarboxyPept-like_regulatory"/>
</dbReference>
<dbReference type="Pfam" id="PF13715">
    <property type="entry name" value="CarbopepD_reg_2"/>
    <property type="match status" value="1"/>
</dbReference>
<dbReference type="InterPro" id="IPR023996">
    <property type="entry name" value="TonB-dep_OMP_SusC/RagA"/>
</dbReference>
<keyword evidence="6 8" id="KW-0472">Membrane</keyword>
<evidence type="ECO:0000256" key="3">
    <source>
        <dbReference type="ARBA" id="ARBA00022452"/>
    </source>
</evidence>
<evidence type="ECO:0000256" key="9">
    <source>
        <dbReference type="RuleBase" id="RU003357"/>
    </source>
</evidence>
<dbReference type="SUPFAM" id="SSF56935">
    <property type="entry name" value="Porins"/>
    <property type="match status" value="1"/>
</dbReference>
<proteinExistence type="inferred from homology"/>
<dbReference type="EMBL" id="JBHSGN010000085">
    <property type="protein sequence ID" value="MFC4674958.1"/>
    <property type="molecule type" value="Genomic_DNA"/>
</dbReference>
<feature type="domain" description="TonB-dependent receptor-like beta-barrel" evidence="11">
    <location>
        <begin position="483"/>
        <end position="985"/>
    </location>
</feature>
<evidence type="ECO:0000256" key="5">
    <source>
        <dbReference type="ARBA" id="ARBA00023077"/>
    </source>
</evidence>
<dbReference type="NCBIfam" id="TIGR04056">
    <property type="entry name" value="OMP_RagA_SusC"/>
    <property type="match status" value="1"/>
</dbReference>
<dbReference type="Pfam" id="PF00593">
    <property type="entry name" value="TonB_dep_Rec_b-barrel"/>
    <property type="match status" value="1"/>
</dbReference>
<comment type="caution">
    <text evidence="13">The sequence shown here is derived from an EMBL/GenBank/DDBJ whole genome shotgun (WGS) entry which is preliminary data.</text>
</comment>
<keyword evidence="14" id="KW-1185">Reference proteome</keyword>
<comment type="similarity">
    <text evidence="8 9">Belongs to the TonB-dependent receptor family.</text>
</comment>
<dbReference type="RefSeq" id="WP_379997719.1">
    <property type="nucleotide sequence ID" value="NZ_JBHSGN010000085.1"/>
</dbReference>
<evidence type="ECO:0000313" key="13">
    <source>
        <dbReference type="EMBL" id="MFC4674958.1"/>
    </source>
</evidence>
<dbReference type="InterPro" id="IPR000531">
    <property type="entry name" value="Beta-barrel_TonB"/>
</dbReference>
<dbReference type="Gene3D" id="2.170.130.10">
    <property type="entry name" value="TonB-dependent receptor, plug domain"/>
    <property type="match status" value="1"/>
</dbReference>
<feature type="chain" id="PRO_5047500378" evidence="10">
    <location>
        <begin position="30"/>
        <end position="1025"/>
    </location>
</feature>
<feature type="domain" description="TonB-dependent receptor plug" evidence="12">
    <location>
        <begin position="122"/>
        <end position="229"/>
    </location>
</feature>
<organism evidence="13 14">
    <name type="scientific">Dysgonomonas termitidis</name>
    <dbReference type="NCBI Taxonomy" id="1516126"/>
    <lineage>
        <taxon>Bacteria</taxon>
        <taxon>Pseudomonadati</taxon>
        <taxon>Bacteroidota</taxon>
        <taxon>Bacteroidia</taxon>
        <taxon>Bacteroidales</taxon>
        <taxon>Dysgonomonadaceae</taxon>
        <taxon>Dysgonomonas</taxon>
    </lineage>
</organism>
<evidence type="ECO:0000256" key="6">
    <source>
        <dbReference type="ARBA" id="ARBA00023136"/>
    </source>
</evidence>
<keyword evidence="2 8" id="KW-0813">Transport</keyword>